<dbReference type="Pfam" id="PF01814">
    <property type="entry name" value="Hemerythrin"/>
    <property type="match status" value="1"/>
</dbReference>
<feature type="domain" description="Hemerythrin-like" evidence="1">
    <location>
        <begin position="34"/>
        <end position="138"/>
    </location>
</feature>
<gene>
    <name evidence="2" type="ORF">ABS767_01120</name>
</gene>
<protein>
    <submittedName>
        <fullName evidence="2">Hemerythrin domain-containing protein</fullName>
    </submittedName>
</protein>
<sequence length="224" mass="24427">MSARHDFYGPVHKGLRFASAQLLIRLGSNDWQCARASAALIAALRHHLEVARAHLEHEEAEFHPVLRARAPELADALDHDHAEHHATFDALAALIAAVEAAVDAERPAAAHRLYLRYSLYVSDDLAHMASEELEVQPIAHALFTDAELQAIEGRIVASIPPEQMAESLSIMLPAMTPLERATFLRNVGAGAPPEAFAMIRDVIARNCLSQQDHARLVGELALAA</sequence>
<reference evidence="2 3" key="1">
    <citation type="submission" date="2024-06" db="EMBL/GenBank/DDBJ databases">
        <authorList>
            <person name="Kaempfer P."/>
            <person name="Viver T."/>
        </authorList>
    </citation>
    <scope>NUCLEOTIDE SEQUENCE [LARGE SCALE GENOMIC DNA]</scope>
    <source>
        <strain evidence="2 3">ST-64</strain>
    </source>
</reference>
<dbReference type="RefSeq" id="WP_408076521.1">
    <property type="nucleotide sequence ID" value="NZ_JBELQC010000001.1"/>
</dbReference>
<accession>A0ABW8YH25</accession>
<name>A0ABW8YH25_9SPHN</name>
<evidence type="ECO:0000313" key="2">
    <source>
        <dbReference type="EMBL" id="MFL9839549.1"/>
    </source>
</evidence>
<organism evidence="2 3">
    <name type="scientific">Sphingomonas plantiphila</name>
    <dbReference type="NCBI Taxonomy" id="3163295"/>
    <lineage>
        <taxon>Bacteria</taxon>
        <taxon>Pseudomonadati</taxon>
        <taxon>Pseudomonadota</taxon>
        <taxon>Alphaproteobacteria</taxon>
        <taxon>Sphingomonadales</taxon>
        <taxon>Sphingomonadaceae</taxon>
        <taxon>Sphingomonas</taxon>
    </lineage>
</organism>
<keyword evidence="3" id="KW-1185">Reference proteome</keyword>
<evidence type="ECO:0000313" key="3">
    <source>
        <dbReference type="Proteomes" id="UP001629244"/>
    </source>
</evidence>
<dbReference type="InterPro" id="IPR012312">
    <property type="entry name" value="Hemerythrin-like"/>
</dbReference>
<proteinExistence type="predicted"/>
<dbReference type="Proteomes" id="UP001629244">
    <property type="component" value="Unassembled WGS sequence"/>
</dbReference>
<dbReference type="EMBL" id="JBELQC010000001">
    <property type="protein sequence ID" value="MFL9839549.1"/>
    <property type="molecule type" value="Genomic_DNA"/>
</dbReference>
<evidence type="ECO:0000259" key="1">
    <source>
        <dbReference type="Pfam" id="PF01814"/>
    </source>
</evidence>
<comment type="caution">
    <text evidence="2">The sequence shown here is derived from an EMBL/GenBank/DDBJ whole genome shotgun (WGS) entry which is preliminary data.</text>
</comment>
<dbReference type="Gene3D" id="1.20.120.520">
    <property type="entry name" value="nmb1532 protein domain like"/>
    <property type="match status" value="1"/>
</dbReference>